<dbReference type="Proteomes" id="UP001467690">
    <property type="component" value="Unassembled WGS sequence"/>
</dbReference>
<protein>
    <recommendedName>
        <fullName evidence="2">RNA 2',3'-cyclic phosphodiesterase</fullName>
        <shortName evidence="2">RNA 2',3'-CPDase</shortName>
        <ecNumber evidence="2">3.1.4.58</ecNumber>
    </recommendedName>
</protein>
<evidence type="ECO:0000259" key="3">
    <source>
        <dbReference type="Pfam" id="PF02834"/>
    </source>
</evidence>
<dbReference type="PANTHER" id="PTHR35561">
    <property type="entry name" value="RNA 2',3'-CYCLIC PHOSPHODIESTERASE"/>
    <property type="match status" value="1"/>
</dbReference>
<dbReference type="InterPro" id="IPR004175">
    <property type="entry name" value="RNA_CPDase"/>
</dbReference>
<feature type="short sequence motif" description="HXTX 2" evidence="2">
    <location>
        <begin position="121"/>
        <end position="124"/>
    </location>
</feature>
<evidence type="ECO:0000256" key="2">
    <source>
        <dbReference type="HAMAP-Rule" id="MF_01940"/>
    </source>
</evidence>
<comment type="caution">
    <text evidence="4">The sequence shown here is derived from an EMBL/GenBank/DDBJ whole genome shotgun (WGS) entry which is preliminary data.</text>
</comment>
<dbReference type="InterPro" id="IPR009097">
    <property type="entry name" value="Cyclic_Pdiesterase"/>
</dbReference>
<evidence type="ECO:0000313" key="4">
    <source>
        <dbReference type="EMBL" id="MER2491570.1"/>
    </source>
</evidence>
<evidence type="ECO:0000256" key="1">
    <source>
        <dbReference type="ARBA" id="ARBA00022801"/>
    </source>
</evidence>
<dbReference type="Pfam" id="PF02834">
    <property type="entry name" value="LigT_PEase"/>
    <property type="match status" value="2"/>
</dbReference>
<dbReference type="PANTHER" id="PTHR35561:SF1">
    <property type="entry name" value="RNA 2',3'-CYCLIC PHOSPHODIESTERASE"/>
    <property type="match status" value="1"/>
</dbReference>
<dbReference type="InterPro" id="IPR014051">
    <property type="entry name" value="Phosphoesterase_HXTX"/>
</dbReference>
<gene>
    <name evidence="4" type="primary">thpR</name>
    <name evidence="4" type="ORF">ABS311_06715</name>
</gene>
<proteinExistence type="inferred from homology"/>
<feature type="domain" description="Phosphoesterase HXTX" evidence="3">
    <location>
        <begin position="89"/>
        <end position="162"/>
    </location>
</feature>
<feature type="short sequence motif" description="HXTX 1" evidence="2">
    <location>
        <begin position="38"/>
        <end position="41"/>
    </location>
</feature>
<comment type="function">
    <text evidence="2">Hydrolyzes RNA 2',3'-cyclic phosphodiester to an RNA 2'-phosphomonoester.</text>
</comment>
<dbReference type="EC" id="3.1.4.58" evidence="2"/>
<dbReference type="SUPFAM" id="SSF55144">
    <property type="entry name" value="LigT-like"/>
    <property type="match status" value="1"/>
</dbReference>
<evidence type="ECO:0000313" key="5">
    <source>
        <dbReference type="Proteomes" id="UP001467690"/>
    </source>
</evidence>
<feature type="domain" description="Phosphoesterase HXTX" evidence="3">
    <location>
        <begin position="30"/>
        <end position="84"/>
    </location>
</feature>
<feature type="active site" description="Proton donor" evidence="2">
    <location>
        <position position="38"/>
    </location>
</feature>
<name>A0ABV1RFP5_9ALTE</name>
<dbReference type="NCBIfam" id="TIGR02258">
    <property type="entry name" value="2_5_ligase"/>
    <property type="match status" value="1"/>
</dbReference>
<dbReference type="EMBL" id="JBELOE010000136">
    <property type="protein sequence ID" value="MER2491570.1"/>
    <property type="molecule type" value="Genomic_DNA"/>
</dbReference>
<reference evidence="4 5" key="1">
    <citation type="submission" date="2024-06" db="EMBL/GenBank/DDBJ databases">
        <authorList>
            <person name="Chen R.Y."/>
        </authorList>
    </citation>
    <scope>NUCLEOTIDE SEQUENCE [LARGE SCALE GENOMIC DNA]</scope>
    <source>
        <strain evidence="4 5">D2</strain>
    </source>
</reference>
<comment type="similarity">
    <text evidence="2">Belongs to the 2H phosphoesterase superfamily. ThpR family.</text>
</comment>
<organism evidence="4 5">
    <name type="scientific">Catenovulum sediminis</name>
    <dbReference type="NCBI Taxonomy" id="1740262"/>
    <lineage>
        <taxon>Bacteria</taxon>
        <taxon>Pseudomonadati</taxon>
        <taxon>Pseudomonadota</taxon>
        <taxon>Gammaproteobacteria</taxon>
        <taxon>Alteromonadales</taxon>
        <taxon>Alteromonadaceae</taxon>
        <taxon>Catenovulum</taxon>
    </lineage>
</organism>
<dbReference type="HAMAP" id="MF_01940">
    <property type="entry name" value="RNA_CPDase"/>
    <property type="match status" value="1"/>
</dbReference>
<sequence length="181" mass="20960">MRYFLAIEPDSRCKLAIETWRDKSLPAFNSPVPVCNFHITLAFYGRITEAQLEQICQFMDQQTEVKTFDLRLDMQGYWSKPKAFWIGCKTVPDELLSLAKIGRKAARVANIPLQNQTYIPHLTLARKCAVEPPCALIEPDFEVKIKEFSLYESVSTESGVRYFKRFSWPLGRVNLCIIFEQ</sequence>
<comment type="catalytic activity">
    <reaction evidence="2">
        <text>a 3'-end 2',3'-cyclophospho-ribonucleotide-RNA + H2O = a 3'-end 2'-phospho-ribonucleotide-RNA + H(+)</text>
        <dbReference type="Rhea" id="RHEA:11828"/>
        <dbReference type="Rhea" id="RHEA-COMP:10464"/>
        <dbReference type="Rhea" id="RHEA-COMP:17353"/>
        <dbReference type="ChEBI" id="CHEBI:15377"/>
        <dbReference type="ChEBI" id="CHEBI:15378"/>
        <dbReference type="ChEBI" id="CHEBI:83064"/>
        <dbReference type="ChEBI" id="CHEBI:173113"/>
        <dbReference type="EC" id="3.1.4.58"/>
    </reaction>
</comment>
<keyword evidence="1 2" id="KW-0378">Hydrolase</keyword>
<dbReference type="Gene3D" id="3.90.1140.10">
    <property type="entry name" value="Cyclic phosphodiesterase"/>
    <property type="match status" value="1"/>
</dbReference>
<feature type="active site" description="Proton acceptor" evidence="2">
    <location>
        <position position="121"/>
    </location>
</feature>
<dbReference type="RefSeq" id="WP_143870941.1">
    <property type="nucleotide sequence ID" value="NZ_CP041660.1"/>
</dbReference>
<accession>A0ABV1RFP5</accession>
<keyword evidence="5" id="KW-1185">Reference proteome</keyword>